<organism evidence="2">
    <name type="scientific">marine metagenome</name>
    <dbReference type="NCBI Taxonomy" id="408172"/>
    <lineage>
        <taxon>unclassified sequences</taxon>
        <taxon>metagenomes</taxon>
        <taxon>ecological metagenomes</taxon>
    </lineage>
</organism>
<dbReference type="Pfam" id="PF12705">
    <property type="entry name" value="PDDEXK_1"/>
    <property type="match status" value="1"/>
</dbReference>
<dbReference type="InterPro" id="IPR038726">
    <property type="entry name" value="PDDEXK_AddAB-type"/>
</dbReference>
<name>A0A382UCL3_9ZZZZ</name>
<evidence type="ECO:0000259" key="1">
    <source>
        <dbReference type="Pfam" id="PF12705"/>
    </source>
</evidence>
<dbReference type="InterPro" id="IPR011604">
    <property type="entry name" value="PDDEXK-like_dom_sf"/>
</dbReference>
<sequence length="249" mass="27643">VLRYIDLFEHLALFMQGKGTIDKPFKISPSQLGTFSDCACCYWLTHNAGIKRPKGIMAGLPIGMDSTFRQYYRQHADAGTVPSEIGSDPRFKGWSLSNDIDLVSKEIRMDPSDHTISKSSGSHYSLGGKMDEMLVDDTGKNVIIDFKTKASKKSSDKGPHPSAVRQMAAYAWIMESNGIPVRDEAYLAHLYPVNATDGPMVEFSRDFFVVEVGTSEKNAIKSLMEDVVDCLEGGQPTRNTDCEHCQYRA</sequence>
<gene>
    <name evidence="2" type="ORF">METZ01_LOCUS384883</name>
</gene>
<evidence type="ECO:0000313" key="2">
    <source>
        <dbReference type="EMBL" id="SVD32029.1"/>
    </source>
</evidence>
<dbReference type="EMBL" id="UINC01143227">
    <property type="protein sequence ID" value="SVD32029.1"/>
    <property type="molecule type" value="Genomic_DNA"/>
</dbReference>
<feature type="domain" description="PD-(D/E)XK endonuclease-like" evidence="1">
    <location>
        <begin position="27"/>
        <end position="249"/>
    </location>
</feature>
<protein>
    <recommendedName>
        <fullName evidence="1">PD-(D/E)XK endonuclease-like domain-containing protein</fullName>
    </recommendedName>
</protein>
<accession>A0A382UCL3</accession>
<dbReference type="Gene3D" id="3.90.320.10">
    <property type="match status" value="1"/>
</dbReference>
<dbReference type="AlphaFoldDB" id="A0A382UCL3"/>
<feature type="non-terminal residue" evidence="2">
    <location>
        <position position="1"/>
    </location>
</feature>
<proteinExistence type="predicted"/>
<reference evidence="2" key="1">
    <citation type="submission" date="2018-05" db="EMBL/GenBank/DDBJ databases">
        <authorList>
            <person name="Lanie J.A."/>
            <person name="Ng W.-L."/>
            <person name="Kazmierczak K.M."/>
            <person name="Andrzejewski T.M."/>
            <person name="Davidsen T.M."/>
            <person name="Wayne K.J."/>
            <person name="Tettelin H."/>
            <person name="Glass J.I."/>
            <person name="Rusch D."/>
            <person name="Podicherti R."/>
            <person name="Tsui H.-C.T."/>
            <person name="Winkler M.E."/>
        </authorList>
    </citation>
    <scope>NUCLEOTIDE SEQUENCE</scope>
</reference>